<sequence length="920" mass="98160">MREDPLPDLRGRHREREALDRLLEGVRTGRSEVLVLRGEAGIGKTALLNQLCDRASGCRLARAAGVESEMELAFAGLHLLCAPFLDHLPALPDTQADALRIAFGLRGGGAPDRFLVGLAVLTLLSKVAEERPLVCVIDDAQWLDRASAQTLAFVARRLVAESVAMVFAVREPGDDKTLAALPELTVHGLEPDDARALLEWAQPGPLDEQVRDRLVAETRGNPLALLELPRGLPVEELAGGFGPFRWPEVSAGIEESFRRRVEALPAPAQALLLVAAAEPLGDPLLLWRAADRLGIGPAAADPAYTDGLMTIGERVVFRHPLVRTVVYRSAQAQDRRAAHLALAEATDRDTDPARRAWHLAAAAEGPDEEVAAELERSAGQAQARGGLAAAASFLQRAVALTADPVRRAERALTAAGASVQAGVFNVALGLLATAEAGPLGDLQRARANLLRAQARYWQTRGSEGPLLLLQAARTLEPLDPGLARKTYLDAWSAALFAGAMTRGTSMAEISGQALACPRPEGPPEAADLLLDGLALAVTGGRDAAASLLRQAADSFGGDSAATIQEVVRSTAAAVMVWDYEAWAGPLTRQIRIARESGALSVLPVALDVLAQALCVGGDLRGAALLIAEAGAVTQATGSRIASYARLMLAGARGREAEARTLINVTISEAKAAGQGCAVQYARSATAMLCNGLGRYEEALVAAQQATDDTPELFVSDWARIELVEAATRAGRPEAARAALDRLRQGTAAAGTDWALGVETRLRALLSDGADADRLYREAIERLSPTRVRPELARAHLLYGEWLRRAGHRVAARDQLRQALELFGEMRMDAFAERARRELAAAGERVRRRRVDAFDELTAQEAEIAQLAVAGRSNPEIGAQLFLSPRTVEWHLRKVFMKLGVTSRRELAGALNATGRTAESA</sequence>
<evidence type="ECO:0000313" key="5">
    <source>
        <dbReference type="Proteomes" id="UP000565579"/>
    </source>
</evidence>
<gene>
    <name evidence="4" type="ORF">HD593_002492</name>
</gene>
<dbReference type="SUPFAM" id="SSF48452">
    <property type="entry name" value="TPR-like"/>
    <property type="match status" value="1"/>
</dbReference>
<dbReference type="Pfam" id="PF13191">
    <property type="entry name" value="AAA_16"/>
    <property type="match status" value="1"/>
</dbReference>
<evidence type="ECO:0000313" key="4">
    <source>
        <dbReference type="EMBL" id="MBB6547697.1"/>
    </source>
</evidence>
<evidence type="ECO:0000256" key="1">
    <source>
        <dbReference type="ARBA" id="ARBA00022741"/>
    </source>
</evidence>
<dbReference type="InterPro" id="IPR036388">
    <property type="entry name" value="WH-like_DNA-bd_sf"/>
</dbReference>
<dbReference type="GO" id="GO:0003677">
    <property type="term" value="F:DNA binding"/>
    <property type="evidence" value="ECO:0007669"/>
    <property type="project" value="UniProtKB-KW"/>
</dbReference>
<dbReference type="RefSeq" id="WP_185102308.1">
    <property type="nucleotide sequence ID" value="NZ_JACHMI010000001.1"/>
</dbReference>
<accession>A0A7X0TXL6</accession>
<dbReference type="SUPFAM" id="SSF46894">
    <property type="entry name" value="C-terminal effector domain of the bipartite response regulators"/>
    <property type="match status" value="1"/>
</dbReference>
<dbReference type="PANTHER" id="PTHR16305:SF35">
    <property type="entry name" value="TRANSCRIPTIONAL ACTIVATOR DOMAIN"/>
    <property type="match status" value="1"/>
</dbReference>
<dbReference type="InterPro" id="IPR027417">
    <property type="entry name" value="P-loop_NTPase"/>
</dbReference>
<dbReference type="InterPro" id="IPR041664">
    <property type="entry name" value="AAA_16"/>
</dbReference>
<protein>
    <submittedName>
        <fullName evidence="4">DNA-binding CsgD family transcriptional regulator</fullName>
    </submittedName>
</protein>
<dbReference type="GO" id="GO:0004016">
    <property type="term" value="F:adenylate cyclase activity"/>
    <property type="evidence" value="ECO:0007669"/>
    <property type="project" value="TreeGrafter"/>
</dbReference>
<dbReference type="GO" id="GO:0006355">
    <property type="term" value="P:regulation of DNA-templated transcription"/>
    <property type="evidence" value="ECO:0007669"/>
    <property type="project" value="InterPro"/>
</dbReference>
<proteinExistence type="predicted"/>
<name>A0A7X0TXL6_9ACTN</name>
<dbReference type="PANTHER" id="PTHR16305">
    <property type="entry name" value="TESTICULAR SOLUBLE ADENYLYL CYCLASE"/>
    <property type="match status" value="1"/>
</dbReference>
<keyword evidence="5" id="KW-1185">Reference proteome</keyword>
<dbReference type="AlphaFoldDB" id="A0A7X0TXL6"/>
<dbReference type="InterPro" id="IPR016032">
    <property type="entry name" value="Sig_transdc_resp-reg_C-effctor"/>
</dbReference>
<dbReference type="Gene3D" id="3.40.50.300">
    <property type="entry name" value="P-loop containing nucleotide triphosphate hydrolases"/>
    <property type="match status" value="1"/>
</dbReference>
<dbReference type="InterPro" id="IPR011990">
    <property type="entry name" value="TPR-like_helical_dom_sf"/>
</dbReference>
<keyword evidence="2" id="KW-0067">ATP-binding</keyword>
<dbReference type="CDD" id="cd06170">
    <property type="entry name" value="LuxR_C_like"/>
    <property type="match status" value="1"/>
</dbReference>
<comment type="caution">
    <text evidence="4">The sequence shown here is derived from an EMBL/GenBank/DDBJ whole genome shotgun (WGS) entry which is preliminary data.</text>
</comment>
<keyword evidence="1" id="KW-0547">Nucleotide-binding</keyword>
<evidence type="ECO:0000256" key="2">
    <source>
        <dbReference type="ARBA" id="ARBA00022840"/>
    </source>
</evidence>
<dbReference type="Pfam" id="PF00196">
    <property type="entry name" value="GerE"/>
    <property type="match status" value="1"/>
</dbReference>
<dbReference type="PROSITE" id="PS50043">
    <property type="entry name" value="HTH_LUXR_2"/>
    <property type="match status" value="1"/>
</dbReference>
<dbReference type="GO" id="GO:0005737">
    <property type="term" value="C:cytoplasm"/>
    <property type="evidence" value="ECO:0007669"/>
    <property type="project" value="TreeGrafter"/>
</dbReference>
<dbReference type="PRINTS" id="PR00038">
    <property type="entry name" value="HTHLUXR"/>
</dbReference>
<dbReference type="SUPFAM" id="SSF52540">
    <property type="entry name" value="P-loop containing nucleoside triphosphate hydrolases"/>
    <property type="match status" value="1"/>
</dbReference>
<dbReference type="Proteomes" id="UP000565579">
    <property type="component" value="Unassembled WGS sequence"/>
</dbReference>
<dbReference type="Gene3D" id="1.10.10.10">
    <property type="entry name" value="Winged helix-like DNA-binding domain superfamily/Winged helix DNA-binding domain"/>
    <property type="match status" value="1"/>
</dbReference>
<dbReference type="InterPro" id="IPR000792">
    <property type="entry name" value="Tscrpt_reg_LuxR_C"/>
</dbReference>
<evidence type="ECO:0000259" key="3">
    <source>
        <dbReference type="PROSITE" id="PS50043"/>
    </source>
</evidence>
<dbReference type="Gene3D" id="1.25.40.10">
    <property type="entry name" value="Tetratricopeptide repeat domain"/>
    <property type="match status" value="1"/>
</dbReference>
<reference evidence="4 5" key="1">
    <citation type="submission" date="2020-08" db="EMBL/GenBank/DDBJ databases">
        <title>Sequencing the genomes of 1000 actinobacteria strains.</title>
        <authorList>
            <person name="Klenk H.-P."/>
        </authorList>
    </citation>
    <scope>NUCLEOTIDE SEQUENCE [LARGE SCALE GENOMIC DNA]</scope>
    <source>
        <strain evidence="4 5">DSM 43768</strain>
    </source>
</reference>
<dbReference type="GO" id="GO:0005524">
    <property type="term" value="F:ATP binding"/>
    <property type="evidence" value="ECO:0007669"/>
    <property type="project" value="UniProtKB-KW"/>
</dbReference>
<dbReference type="EMBL" id="JACHMI010000001">
    <property type="protein sequence ID" value="MBB6547697.1"/>
    <property type="molecule type" value="Genomic_DNA"/>
</dbReference>
<dbReference type="SMART" id="SM00421">
    <property type="entry name" value="HTH_LUXR"/>
    <property type="match status" value="1"/>
</dbReference>
<keyword evidence="4" id="KW-0238">DNA-binding</keyword>
<organism evidence="4 5">
    <name type="scientific">Nonomuraea rubra</name>
    <dbReference type="NCBI Taxonomy" id="46180"/>
    <lineage>
        <taxon>Bacteria</taxon>
        <taxon>Bacillati</taxon>
        <taxon>Actinomycetota</taxon>
        <taxon>Actinomycetes</taxon>
        <taxon>Streptosporangiales</taxon>
        <taxon>Streptosporangiaceae</taxon>
        <taxon>Nonomuraea</taxon>
    </lineage>
</organism>
<feature type="domain" description="HTH luxR-type" evidence="3">
    <location>
        <begin position="849"/>
        <end position="914"/>
    </location>
</feature>